<feature type="signal peptide" evidence="1">
    <location>
        <begin position="1"/>
        <end position="22"/>
    </location>
</feature>
<gene>
    <name evidence="2" type="ORF">HPHI1048_LOCUS18098</name>
</gene>
<dbReference type="EMBL" id="HBEO01026892">
    <property type="protein sequence ID" value="CAD8498197.1"/>
    <property type="molecule type" value="Transcribed_RNA"/>
</dbReference>
<evidence type="ECO:0008006" key="3">
    <source>
        <dbReference type="Google" id="ProtNLM"/>
    </source>
</evidence>
<proteinExistence type="predicted"/>
<keyword evidence="1" id="KW-0732">Signal</keyword>
<evidence type="ECO:0000256" key="1">
    <source>
        <dbReference type="SAM" id="SignalP"/>
    </source>
</evidence>
<evidence type="ECO:0000313" key="2">
    <source>
        <dbReference type="EMBL" id="CAD8498197.1"/>
    </source>
</evidence>
<protein>
    <recommendedName>
        <fullName evidence="3">LysM domain-containing protein</fullName>
    </recommendedName>
</protein>
<dbReference type="AlphaFoldDB" id="A0A7S0EYD1"/>
<sequence>MSKIAWTLSLVLCLSLIDLCVGSYRFGSLSWRLVNETGVAPNTVDFELVTAWKRSFQWVFVSKSPNPRSDEYPVVGDKIRLTGVYFGSSSNTGSGTSQILFYTGDGKQYFVDIIVTAFSKSEDWIMGRTIIRHTYMTPYNPTGKTNFYPADFSYQASSGSSLDAYQPYWNTPWQASFVGCCRSQDLATNKNKVYKLVSYVDLTNRHSSLVARTLPVVTVNQSSLGNYFYVLAKDAFALGGTPLKVLSGGNTNYPVDDNHDVNITYQLAHASDLDLPNSDFTAMTGVSVDSATGLVTVSAGSGTYQLAIRVDICTPVQRQYSQCNASVLIDLWVKIVPDALPIAAGDEQYIQHVDGWVGFSISTPVTVRNAVMSPLILNYVFSNLTVEATRTYKADQAQQVAGMPSNGLPPGASLASTYTDAIVDIKLVCDNPPAKSKFNSQSYQFVNAPGAIQLWNLGYQPILKNGSYTMSDIHPNALSSSLEIAAHNLINNGSLFVSLWVKKSSTDPAVTEMFATNSRAEADKRILDGYSIVSGYDPSCTSIFNGMGYILYKRGNGPAITSISVAKQASFYNISSPFLTAPLYFSTVSVNILQRSLRWTPQYAGYYVFCYVGTYWPQPTTALSSTQRCILYNIREDPGPLFVPHASLSTTMGKLLYFNVTFRDINHVDEIVSISFDTQGLTLTGASFLTNVVEPYNALWKSTTRLVEWFPDSMYGGFAGDVCFVAQDVGGPFRTQHSSLGCVHISVARCKWYVQAEDSIVQVAARFATNWLQIWHFNPTLLNPDLLNSDTGLPSSREINIGHLYQIEPHDSVASLAQRFGTSDKHIYMNNWDVARIPPEQIPVGYTICIIPNSCVSAAA</sequence>
<organism evidence="2">
    <name type="scientific">Hanusia phi</name>
    <dbReference type="NCBI Taxonomy" id="3032"/>
    <lineage>
        <taxon>Eukaryota</taxon>
        <taxon>Cryptophyceae</taxon>
        <taxon>Pyrenomonadales</taxon>
        <taxon>Geminigeraceae</taxon>
        <taxon>Hanusia</taxon>
    </lineage>
</organism>
<accession>A0A7S0EYD1</accession>
<name>A0A7S0EYD1_9CRYP</name>
<feature type="chain" id="PRO_5030623057" description="LysM domain-containing protein" evidence="1">
    <location>
        <begin position="23"/>
        <end position="860"/>
    </location>
</feature>
<reference evidence="2" key="1">
    <citation type="submission" date="2021-01" db="EMBL/GenBank/DDBJ databases">
        <authorList>
            <person name="Corre E."/>
            <person name="Pelletier E."/>
            <person name="Niang G."/>
            <person name="Scheremetjew M."/>
            <person name="Finn R."/>
            <person name="Kale V."/>
            <person name="Holt S."/>
            <person name="Cochrane G."/>
            <person name="Meng A."/>
            <person name="Brown T."/>
            <person name="Cohen L."/>
        </authorList>
    </citation>
    <scope>NUCLEOTIDE SEQUENCE</scope>
    <source>
        <strain evidence="2">CCMP325</strain>
    </source>
</reference>